<dbReference type="AlphaFoldDB" id="A5FYE7"/>
<dbReference type="Gene3D" id="1.10.8.1080">
    <property type="match status" value="1"/>
</dbReference>
<evidence type="ECO:0000313" key="8">
    <source>
        <dbReference type="Proteomes" id="UP000000245"/>
    </source>
</evidence>
<dbReference type="NCBIfam" id="NF003915">
    <property type="entry name" value="PRK05441.1"/>
    <property type="match status" value="1"/>
</dbReference>
<evidence type="ECO:0000256" key="2">
    <source>
        <dbReference type="ARBA" id="ARBA00022723"/>
    </source>
</evidence>
<dbReference type="SUPFAM" id="SSF51338">
    <property type="entry name" value="Composite domain of metallo-dependent hydrolases"/>
    <property type="match status" value="1"/>
</dbReference>
<dbReference type="Proteomes" id="UP000000245">
    <property type="component" value="Chromosome"/>
</dbReference>
<dbReference type="Pfam" id="PF22645">
    <property type="entry name" value="GKRP_SIS_N"/>
    <property type="match status" value="1"/>
</dbReference>
<reference evidence="7 8" key="1">
    <citation type="submission" date="2007-05" db="EMBL/GenBank/DDBJ databases">
        <title>Complete sequence of chromosome of Acidiphilium cryptum JF-5.</title>
        <authorList>
            <consortium name="US DOE Joint Genome Institute"/>
            <person name="Copeland A."/>
            <person name="Lucas S."/>
            <person name="Lapidus A."/>
            <person name="Barry K."/>
            <person name="Detter J.C."/>
            <person name="Glavina del Rio T."/>
            <person name="Hammon N."/>
            <person name="Israni S."/>
            <person name="Dalin E."/>
            <person name="Tice H."/>
            <person name="Pitluck S."/>
            <person name="Sims D."/>
            <person name="Brettin T."/>
            <person name="Bruce D."/>
            <person name="Han C."/>
            <person name="Schmutz J."/>
            <person name="Larimer F."/>
            <person name="Land M."/>
            <person name="Hauser L."/>
            <person name="Kyrpides N."/>
            <person name="Kim E."/>
            <person name="Magnuson T."/>
            <person name="Richardson P."/>
        </authorList>
    </citation>
    <scope>NUCLEOTIDE SEQUENCE [LARGE SCALE GENOMIC DNA]</scope>
    <source>
        <strain evidence="7 8">JF-5</strain>
    </source>
</reference>
<evidence type="ECO:0000256" key="5">
    <source>
        <dbReference type="SAM" id="MobiDB-lite"/>
    </source>
</evidence>
<evidence type="ECO:0000313" key="7">
    <source>
        <dbReference type="EMBL" id="ABQ30629.1"/>
    </source>
</evidence>
<dbReference type="InterPro" id="IPR046348">
    <property type="entry name" value="SIS_dom_sf"/>
</dbReference>
<dbReference type="HOGENOM" id="CLU_410862_0_0_5"/>
<dbReference type="NCBIfam" id="TIGR00221">
    <property type="entry name" value="nagA"/>
    <property type="match status" value="1"/>
</dbReference>
<dbReference type="CDD" id="cd05007">
    <property type="entry name" value="SIS_Etherase"/>
    <property type="match status" value="1"/>
</dbReference>
<feature type="compositionally biased region" description="Basic residues" evidence="5">
    <location>
        <begin position="12"/>
        <end position="23"/>
    </location>
</feature>
<keyword evidence="2" id="KW-0479">Metal-binding</keyword>
<dbReference type="PANTHER" id="PTHR11113:SF14">
    <property type="entry name" value="N-ACETYLGLUCOSAMINE-6-PHOSPHATE DEACETYLASE"/>
    <property type="match status" value="1"/>
</dbReference>
<dbReference type="KEGG" id="acr:Acry_1419"/>
<dbReference type="InterPro" id="IPR006680">
    <property type="entry name" value="Amidohydro-rel"/>
</dbReference>
<dbReference type="PANTHER" id="PTHR11113">
    <property type="entry name" value="N-ACETYLGLUCOSAMINE-6-PHOSPHATE DEACETYLASE"/>
    <property type="match status" value="1"/>
</dbReference>
<proteinExistence type="inferred from homology"/>
<dbReference type="Pfam" id="PF20741">
    <property type="entry name" value="GKRP-like_C"/>
    <property type="match status" value="1"/>
</dbReference>
<keyword evidence="3" id="KW-0378">Hydrolase</keyword>
<sequence>MPRSPASCARSARWRGRSARRRPATGCSPIWGRTATRKCRTCTCTCSPAVRWGRCSSAEPMLIAADRLFRDGAITGPGAVAIENGRIAAVLDYDPANPDLRLQGGILAPGLIDLHNNGAFGIDCAEADTDGFRHLCRSLGARGVTSFAPTVITAPFASLHGAARRLRAALAAMAGEPVARMPGLHLEGPFLAPNRRGAHRADWLRDPTSAALDELLADPDLAATLKLVTLAPERPGGLAAVRRLTDAGVMVALGHSDADATEAQAAIEAGARLVTHVFTAMRPFHHRDPGLIGVALADARVHACFIADGVHADALALRFGFAAAGARAVAVTDSVSLAGLPEGSTARFGGDSAQARDGAARRPDGSLTGATITLDEGLRRLIGAGIAPASALRAATEAPAAALGLADRGRLAAGCLADLVWFDDAFNVRNAWVDGTALHPLPAPARHAPAMPATETIRRDLDDLDRADSATIMGALLDQEQGAAAAVKRAIPALARLAEDVAVRLEAGGRLFYAGAGTSGRLAVLDAVECGPTFSLPDGVIIPLIAGGAAAVTGAVEGAEDDAAAAAALLDDHKAGPADVLVGIAASGRTPFTLGALRAAAARGLLTGAIVNADGPLATSADIAVVIATGAEVLAGSTRLSAGTSQKLALNALSTTVMMRLGKTFGPYMVDLRATNAKLRARAIRIVRAIAGAPEADAKDALETSCYEVKTAIVMLMLRIGTTEARARLAEAGGRLRTALDGA</sequence>
<evidence type="ECO:0000259" key="6">
    <source>
        <dbReference type="PROSITE" id="PS51464"/>
    </source>
</evidence>
<protein>
    <submittedName>
        <fullName evidence="7">N-acetylglucosamine-6-phosphate deacetylase</fullName>
    </submittedName>
</protein>
<dbReference type="GO" id="GO:0006046">
    <property type="term" value="P:N-acetylglucosamine catabolic process"/>
    <property type="evidence" value="ECO:0007669"/>
    <property type="project" value="TreeGrafter"/>
</dbReference>
<dbReference type="InterPro" id="IPR003764">
    <property type="entry name" value="GlcNAc_6-P_deAcase"/>
</dbReference>
<dbReference type="eggNOG" id="COG2103">
    <property type="taxonomic scope" value="Bacteria"/>
</dbReference>
<accession>A5FYE7</accession>
<dbReference type="SUPFAM" id="SSF51556">
    <property type="entry name" value="Metallo-dependent hydrolases"/>
    <property type="match status" value="1"/>
</dbReference>
<name>A5FYE7_ACICJ</name>
<keyword evidence="4" id="KW-0119">Carbohydrate metabolism</keyword>
<dbReference type="GO" id="GO:0008448">
    <property type="term" value="F:N-acetylglucosamine-6-phosphate deacetylase activity"/>
    <property type="evidence" value="ECO:0007669"/>
    <property type="project" value="InterPro"/>
</dbReference>
<dbReference type="GO" id="GO:0016835">
    <property type="term" value="F:carbon-oxygen lyase activity"/>
    <property type="evidence" value="ECO:0007669"/>
    <property type="project" value="InterPro"/>
</dbReference>
<dbReference type="Gene3D" id="3.40.50.10490">
    <property type="entry name" value="Glucose-6-phosphate isomerase like protein, domain 1"/>
    <property type="match status" value="1"/>
</dbReference>
<keyword evidence="8" id="KW-1185">Reference proteome</keyword>
<dbReference type="InterPro" id="IPR011059">
    <property type="entry name" value="Metal-dep_hydrolase_composite"/>
</dbReference>
<dbReference type="Gene3D" id="3.20.20.140">
    <property type="entry name" value="Metal-dependent hydrolases"/>
    <property type="match status" value="1"/>
</dbReference>
<organism evidence="7 8">
    <name type="scientific">Acidiphilium cryptum (strain JF-5)</name>
    <dbReference type="NCBI Taxonomy" id="349163"/>
    <lineage>
        <taxon>Bacteria</taxon>
        <taxon>Pseudomonadati</taxon>
        <taxon>Pseudomonadota</taxon>
        <taxon>Alphaproteobacteria</taxon>
        <taxon>Acetobacterales</taxon>
        <taxon>Acidocellaceae</taxon>
        <taxon>Acidiphilium</taxon>
    </lineage>
</organism>
<dbReference type="GO" id="GO:0046872">
    <property type="term" value="F:metal ion binding"/>
    <property type="evidence" value="ECO:0007669"/>
    <property type="project" value="UniProtKB-KW"/>
</dbReference>
<dbReference type="InterPro" id="IPR005488">
    <property type="entry name" value="Etherase_MurQ"/>
</dbReference>
<dbReference type="NCBIfam" id="NF009222">
    <property type="entry name" value="PRK12570.1"/>
    <property type="match status" value="1"/>
</dbReference>
<dbReference type="InterPro" id="IPR032466">
    <property type="entry name" value="Metal_Hydrolase"/>
</dbReference>
<dbReference type="Pfam" id="PF01979">
    <property type="entry name" value="Amidohydro_1"/>
    <property type="match status" value="1"/>
</dbReference>
<dbReference type="EMBL" id="CP000697">
    <property type="protein sequence ID" value="ABQ30629.1"/>
    <property type="molecule type" value="Genomic_DNA"/>
</dbReference>
<evidence type="ECO:0000256" key="3">
    <source>
        <dbReference type="ARBA" id="ARBA00022801"/>
    </source>
</evidence>
<dbReference type="GO" id="GO:0097367">
    <property type="term" value="F:carbohydrate derivative binding"/>
    <property type="evidence" value="ECO:0007669"/>
    <property type="project" value="InterPro"/>
</dbReference>
<evidence type="ECO:0000256" key="1">
    <source>
        <dbReference type="ARBA" id="ARBA00010716"/>
    </source>
</evidence>
<dbReference type="eggNOG" id="COG1820">
    <property type="taxonomic scope" value="Bacteria"/>
</dbReference>
<dbReference type="SUPFAM" id="SSF53697">
    <property type="entry name" value="SIS domain"/>
    <property type="match status" value="1"/>
</dbReference>
<dbReference type="InterPro" id="IPR001347">
    <property type="entry name" value="SIS_dom"/>
</dbReference>
<comment type="similarity">
    <text evidence="1">Belongs to the metallo-dependent hydrolases superfamily. NagA family.</text>
</comment>
<dbReference type="PROSITE" id="PS51464">
    <property type="entry name" value="SIS"/>
    <property type="match status" value="1"/>
</dbReference>
<gene>
    <name evidence="7" type="ordered locus">Acry_1419</name>
</gene>
<feature type="region of interest" description="Disordered" evidence="5">
    <location>
        <begin position="1"/>
        <end position="23"/>
    </location>
</feature>
<feature type="domain" description="SIS" evidence="6">
    <location>
        <begin position="501"/>
        <end position="663"/>
    </location>
</feature>
<dbReference type="STRING" id="349163.Acry_1419"/>
<dbReference type="Gene3D" id="2.30.40.10">
    <property type="entry name" value="Urease, subunit C, domain 1"/>
    <property type="match status" value="1"/>
</dbReference>
<evidence type="ECO:0000256" key="4">
    <source>
        <dbReference type="ARBA" id="ARBA00023277"/>
    </source>
</evidence>
<feature type="compositionally biased region" description="Low complexity" evidence="5">
    <location>
        <begin position="1"/>
        <end position="11"/>
    </location>
</feature>